<name>A0A9X7Z4L8_9BACL</name>
<evidence type="ECO:0000256" key="9">
    <source>
        <dbReference type="ARBA" id="ARBA00022691"/>
    </source>
</evidence>
<evidence type="ECO:0000256" key="4">
    <source>
        <dbReference type="ARBA" id="ARBA00013673"/>
    </source>
</evidence>
<dbReference type="InterPro" id="IPR006700">
    <property type="entry name" value="RsmE"/>
</dbReference>
<organism evidence="14 15">
    <name type="scientific">Alicyclobacillus mengziensis</name>
    <dbReference type="NCBI Taxonomy" id="2931921"/>
    <lineage>
        <taxon>Bacteria</taxon>
        <taxon>Bacillati</taxon>
        <taxon>Bacillota</taxon>
        <taxon>Bacilli</taxon>
        <taxon>Bacillales</taxon>
        <taxon>Alicyclobacillaceae</taxon>
        <taxon>Alicyclobacillus</taxon>
    </lineage>
</organism>
<dbReference type="EC" id="2.1.1.193" evidence="3 12"/>
<dbReference type="InterPro" id="IPR029028">
    <property type="entry name" value="Alpha/beta_knot_MTases"/>
</dbReference>
<keyword evidence="15" id="KW-1185">Reference proteome</keyword>
<feature type="domain" description="Ribosomal RNA small subunit methyltransferase E methyltransferase" evidence="13">
    <location>
        <begin position="75"/>
        <end position="270"/>
    </location>
</feature>
<gene>
    <name evidence="14" type="ORF">JZ786_16520</name>
</gene>
<keyword evidence="5 12" id="KW-0963">Cytoplasm</keyword>
<comment type="catalytic activity">
    <reaction evidence="11 12">
        <text>uridine(1498) in 16S rRNA + S-adenosyl-L-methionine = N(3)-methyluridine(1498) in 16S rRNA + S-adenosyl-L-homocysteine + H(+)</text>
        <dbReference type="Rhea" id="RHEA:42920"/>
        <dbReference type="Rhea" id="RHEA-COMP:10283"/>
        <dbReference type="Rhea" id="RHEA-COMP:10284"/>
        <dbReference type="ChEBI" id="CHEBI:15378"/>
        <dbReference type="ChEBI" id="CHEBI:57856"/>
        <dbReference type="ChEBI" id="CHEBI:59789"/>
        <dbReference type="ChEBI" id="CHEBI:65315"/>
        <dbReference type="ChEBI" id="CHEBI:74502"/>
        <dbReference type="EC" id="2.1.1.193"/>
    </reaction>
</comment>
<evidence type="ECO:0000259" key="13">
    <source>
        <dbReference type="Pfam" id="PF04452"/>
    </source>
</evidence>
<dbReference type="NCBIfam" id="TIGR00046">
    <property type="entry name" value="RsmE family RNA methyltransferase"/>
    <property type="match status" value="1"/>
</dbReference>
<evidence type="ECO:0000256" key="1">
    <source>
        <dbReference type="ARBA" id="ARBA00004496"/>
    </source>
</evidence>
<dbReference type="Gene3D" id="3.40.1280.10">
    <property type="match status" value="1"/>
</dbReference>
<evidence type="ECO:0000256" key="10">
    <source>
        <dbReference type="ARBA" id="ARBA00025699"/>
    </source>
</evidence>
<evidence type="ECO:0000256" key="8">
    <source>
        <dbReference type="ARBA" id="ARBA00022679"/>
    </source>
</evidence>
<evidence type="ECO:0000256" key="12">
    <source>
        <dbReference type="PIRNR" id="PIRNR015601"/>
    </source>
</evidence>
<dbReference type="AlphaFoldDB" id="A0A9X7Z4L8"/>
<dbReference type="PANTHER" id="PTHR30027">
    <property type="entry name" value="RIBOSOMAL RNA SMALL SUBUNIT METHYLTRANSFERASE E"/>
    <property type="match status" value="1"/>
</dbReference>
<protein>
    <recommendedName>
        <fullName evidence="4 12">Ribosomal RNA small subunit methyltransferase E</fullName>
        <ecNumber evidence="3 12">2.1.1.193</ecNumber>
    </recommendedName>
</protein>
<dbReference type="PIRSF" id="PIRSF015601">
    <property type="entry name" value="MTase_slr0722"/>
    <property type="match status" value="1"/>
</dbReference>
<dbReference type="RefSeq" id="WP_206655484.1">
    <property type="nucleotide sequence ID" value="NZ_CP071182.1"/>
</dbReference>
<reference evidence="14 15" key="1">
    <citation type="submission" date="2021-02" db="EMBL/GenBank/DDBJ databases">
        <title>Alicyclobacillus curvatus sp. nov. and Alicyclobacillus mengziensis sp. nov., two acidophilic bacteria isolated from acid mine drainage.</title>
        <authorList>
            <person name="Huang Y."/>
        </authorList>
    </citation>
    <scope>NUCLEOTIDE SEQUENCE [LARGE SCALE GENOMIC DNA]</scope>
    <source>
        <strain evidence="14 15">S30H14</strain>
    </source>
</reference>
<dbReference type="CDD" id="cd18084">
    <property type="entry name" value="RsmE-like"/>
    <property type="match status" value="1"/>
</dbReference>
<dbReference type="Proteomes" id="UP000663505">
    <property type="component" value="Chromosome"/>
</dbReference>
<evidence type="ECO:0000256" key="6">
    <source>
        <dbReference type="ARBA" id="ARBA00022552"/>
    </source>
</evidence>
<keyword evidence="8 12" id="KW-0808">Transferase</keyword>
<keyword evidence="9 12" id="KW-0949">S-adenosyl-L-methionine</keyword>
<evidence type="ECO:0000256" key="3">
    <source>
        <dbReference type="ARBA" id="ARBA00012328"/>
    </source>
</evidence>
<evidence type="ECO:0000313" key="14">
    <source>
        <dbReference type="EMBL" id="QSO46114.1"/>
    </source>
</evidence>
<dbReference type="PANTHER" id="PTHR30027:SF3">
    <property type="entry name" value="16S RRNA (URACIL(1498)-N(3))-METHYLTRANSFERASE"/>
    <property type="match status" value="1"/>
</dbReference>
<evidence type="ECO:0000256" key="2">
    <source>
        <dbReference type="ARBA" id="ARBA00005528"/>
    </source>
</evidence>
<comment type="subcellular location">
    <subcellularLocation>
        <location evidence="1 12">Cytoplasm</location>
    </subcellularLocation>
</comment>
<evidence type="ECO:0000256" key="7">
    <source>
        <dbReference type="ARBA" id="ARBA00022603"/>
    </source>
</evidence>
<proteinExistence type="inferred from homology"/>
<dbReference type="InterPro" id="IPR029026">
    <property type="entry name" value="tRNA_m1G_MTases_N"/>
</dbReference>
<dbReference type="KEGG" id="afx:JZ786_16520"/>
<dbReference type="SUPFAM" id="SSF75217">
    <property type="entry name" value="alpha/beta knot"/>
    <property type="match status" value="1"/>
</dbReference>
<dbReference type="EMBL" id="CP071182">
    <property type="protein sequence ID" value="QSO46114.1"/>
    <property type="molecule type" value="Genomic_DNA"/>
</dbReference>
<dbReference type="GO" id="GO:0070042">
    <property type="term" value="F:rRNA (uridine-N3-)-methyltransferase activity"/>
    <property type="evidence" value="ECO:0007669"/>
    <property type="project" value="TreeGrafter"/>
</dbReference>
<accession>A0A9X7Z4L8</accession>
<keyword evidence="7 12" id="KW-0489">Methyltransferase</keyword>
<comment type="similarity">
    <text evidence="2 12">Belongs to the RNA methyltransferase RsmE family.</text>
</comment>
<comment type="function">
    <text evidence="10 12">Specifically methylates the N3 position of the uracil ring of uridine 1498 (m3U1498) in 16S rRNA. Acts on the fully assembled 30S ribosomal subunit.</text>
</comment>
<evidence type="ECO:0000256" key="11">
    <source>
        <dbReference type="ARBA" id="ARBA00047944"/>
    </source>
</evidence>
<dbReference type="GO" id="GO:0070475">
    <property type="term" value="P:rRNA base methylation"/>
    <property type="evidence" value="ECO:0007669"/>
    <property type="project" value="TreeGrafter"/>
</dbReference>
<keyword evidence="6 12" id="KW-0698">rRNA processing</keyword>
<dbReference type="InterPro" id="IPR046886">
    <property type="entry name" value="RsmE_MTase_dom"/>
</dbReference>
<dbReference type="GO" id="GO:0005737">
    <property type="term" value="C:cytoplasm"/>
    <property type="evidence" value="ECO:0007669"/>
    <property type="project" value="UniProtKB-SubCell"/>
</dbReference>
<sequence>MNPRVFLEVDHLSPGERVKVGGEDGHHLVRVLRVGPLESVAIGAAGRGYLTQVESIDAKAGTVTLRVQNELSSHEAKLKVYLLQGMPKAEKTEFIIQHGTELGLNGFLLYQSNRAVARLDGKDAKKQTAKLVRWERVIREAAGQSQRDVVPTLAYAASWSELEKWLTGVAPGLILFLDEEEQALSLKAALTSYAEDALAEQFSQNASAVNASAEEESDGSVRPVVLCIGPEGGWDDNERQSFIQRLGAVPVTLGPRILRTETAGLVGAAAVFYHFHALGG</sequence>
<dbReference type="Pfam" id="PF04452">
    <property type="entry name" value="Methyltrans_RNA"/>
    <property type="match status" value="1"/>
</dbReference>
<evidence type="ECO:0000313" key="15">
    <source>
        <dbReference type="Proteomes" id="UP000663505"/>
    </source>
</evidence>
<evidence type="ECO:0000256" key="5">
    <source>
        <dbReference type="ARBA" id="ARBA00022490"/>
    </source>
</evidence>